<evidence type="ECO:0000313" key="11">
    <source>
        <dbReference type="EMBL" id="MFD1175509.1"/>
    </source>
</evidence>
<comment type="caution">
    <text evidence="11">The sequence shown here is derived from an EMBL/GenBank/DDBJ whole genome shotgun (WGS) entry which is preliminary data.</text>
</comment>
<dbReference type="PRINTS" id="PR00032">
    <property type="entry name" value="HTHARAC"/>
</dbReference>
<keyword evidence="6" id="KW-0238">DNA-binding</keyword>
<dbReference type="RefSeq" id="WP_379317213.1">
    <property type="nucleotide sequence ID" value="NZ_JBHTLM010000002.1"/>
</dbReference>
<evidence type="ECO:0000256" key="1">
    <source>
        <dbReference type="ARBA" id="ARBA00004496"/>
    </source>
</evidence>
<dbReference type="PANTHER" id="PTHR42713">
    <property type="entry name" value="HISTIDINE KINASE-RELATED"/>
    <property type="match status" value="1"/>
</dbReference>
<keyword evidence="2" id="KW-0963">Cytoplasm</keyword>
<keyword evidence="3 8" id="KW-0597">Phosphoprotein</keyword>
<dbReference type="InterPro" id="IPR001789">
    <property type="entry name" value="Sig_transdc_resp-reg_receiver"/>
</dbReference>
<dbReference type="Pfam" id="PF12833">
    <property type="entry name" value="HTH_18"/>
    <property type="match status" value="1"/>
</dbReference>
<gene>
    <name evidence="11" type="ORF">ACFQ3W_04230</name>
</gene>
<organism evidence="11 12">
    <name type="scientific">Paenibacillus puldeungensis</name>
    <dbReference type="NCBI Taxonomy" id="696536"/>
    <lineage>
        <taxon>Bacteria</taxon>
        <taxon>Bacillati</taxon>
        <taxon>Bacillota</taxon>
        <taxon>Bacilli</taxon>
        <taxon>Bacillales</taxon>
        <taxon>Paenibacillaceae</taxon>
        <taxon>Paenibacillus</taxon>
    </lineage>
</organism>
<protein>
    <submittedName>
        <fullName evidence="11">Response regulator</fullName>
    </submittedName>
</protein>
<dbReference type="PANTHER" id="PTHR42713:SF3">
    <property type="entry name" value="TRANSCRIPTIONAL REGULATORY PROTEIN HPTR"/>
    <property type="match status" value="1"/>
</dbReference>
<feature type="domain" description="HTH araC/xylS-type" evidence="9">
    <location>
        <begin position="319"/>
        <end position="418"/>
    </location>
</feature>
<dbReference type="PROSITE" id="PS01124">
    <property type="entry name" value="HTH_ARAC_FAMILY_2"/>
    <property type="match status" value="1"/>
</dbReference>
<proteinExistence type="predicted"/>
<evidence type="ECO:0000256" key="8">
    <source>
        <dbReference type="PROSITE-ProRule" id="PRU00169"/>
    </source>
</evidence>
<keyword evidence="12" id="KW-1185">Reference proteome</keyword>
<keyword evidence="5" id="KW-0805">Transcription regulation</keyword>
<sequence length="428" mass="49163">MNENQETKIESIGGLGDDTSSDYRWKVLIADDEMIIREGIRESVDWDKLRLDVVAEAEDGEEALELAVHYAVHILLVDLNMPIMDGIELMKRVREALPDCKIIVITGHDEFTYAQKAIRFQVKDYILKPANPAQLEKVLCQVRDELDEEAVQQQHLLSASRQIARSYPLLRERFCQEWMEGNMTTAEIMEQLQFLKLPSECPHWLGVIRLPEPTASQMALKEDERQLYLFAVENIASELLSPYTKVIFRDLFGFIIVLLWNYEAEAKFHQISSSVRTYLKIAVDIHLAEGNGDMMHLPAVYRKCKSAVLKETAVSPLVRRAKQYMLEHFGESGLTLEAMAQDLQTSPVYLSRMIKQELGVSFNSYLTQIRIRRAAQLLNSTEMTIYDISEQVGYETQHYFSTAFKRNTGISPLQYRKGAINGEDRKSE</sequence>
<evidence type="ECO:0000256" key="2">
    <source>
        <dbReference type="ARBA" id="ARBA00022490"/>
    </source>
</evidence>
<evidence type="ECO:0000313" key="12">
    <source>
        <dbReference type="Proteomes" id="UP001597262"/>
    </source>
</evidence>
<evidence type="ECO:0000256" key="5">
    <source>
        <dbReference type="ARBA" id="ARBA00023015"/>
    </source>
</evidence>
<keyword evidence="7" id="KW-0804">Transcription</keyword>
<dbReference type="InterPro" id="IPR009057">
    <property type="entry name" value="Homeodomain-like_sf"/>
</dbReference>
<dbReference type="EMBL" id="JBHTLM010000002">
    <property type="protein sequence ID" value="MFD1175509.1"/>
    <property type="molecule type" value="Genomic_DNA"/>
</dbReference>
<dbReference type="PROSITE" id="PS50110">
    <property type="entry name" value="RESPONSE_REGULATORY"/>
    <property type="match status" value="1"/>
</dbReference>
<dbReference type="SUPFAM" id="SSF52172">
    <property type="entry name" value="CheY-like"/>
    <property type="match status" value="1"/>
</dbReference>
<feature type="modified residue" description="4-aspartylphosphate" evidence="8">
    <location>
        <position position="78"/>
    </location>
</feature>
<name>A0ABW3RSX7_9BACL</name>
<dbReference type="InterPro" id="IPR051552">
    <property type="entry name" value="HptR"/>
</dbReference>
<evidence type="ECO:0000256" key="7">
    <source>
        <dbReference type="ARBA" id="ARBA00023163"/>
    </source>
</evidence>
<dbReference type="PROSITE" id="PS00041">
    <property type="entry name" value="HTH_ARAC_FAMILY_1"/>
    <property type="match status" value="1"/>
</dbReference>
<dbReference type="SMART" id="SM00448">
    <property type="entry name" value="REC"/>
    <property type="match status" value="1"/>
</dbReference>
<dbReference type="InterPro" id="IPR018060">
    <property type="entry name" value="HTH_AraC"/>
</dbReference>
<dbReference type="Gene3D" id="1.10.10.60">
    <property type="entry name" value="Homeodomain-like"/>
    <property type="match status" value="2"/>
</dbReference>
<evidence type="ECO:0000259" key="10">
    <source>
        <dbReference type="PROSITE" id="PS50110"/>
    </source>
</evidence>
<dbReference type="Pfam" id="PF00072">
    <property type="entry name" value="Response_reg"/>
    <property type="match status" value="1"/>
</dbReference>
<evidence type="ECO:0000259" key="9">
    <source>
        <dbReference type="PROSITE" id="PS01124"/>
    </source>
</evidence>
<dbReference type="InterPro" id="IPR011006">
    <property type="entry name" value="CheY-like_superfamily"/>
</dbReference>
<dbReference type="SMART" id="SM00342">
    <property type="entry name" value="HTH_ARAC"/>
    <property type="match status" value="1"/>
</dbReference>
<reference evidence="12" key="1">
    <citation type="journal article" date="2019" name="Int. J. Syst. Evol. Microbiol.">
        <title>The Global Catalogue of Microorganisms (GCM) 10K type strain sequencing project: providing services to taxonomists for standard genome sequencing and annotation.</title>
        <authorList>
            <consortium name="The Broad Institute Genomics Platform"/>
            <consortium name="The Broad Institute Genome Sequencing Center for Infectious Disease"/>
            <person name="Wu L."/>
            <person name="Ma J."/>
        </authorList>
    </citation>
    <scope>NUCLEOTIDE SEQUENCE [LARGE SCALE GENOMIC DNA]</scope>
    <source>
        <strain evidence="12">CCUG 59189</strain>
    </source>
</reference>
<dbReference type="InterPro" id="IPR018062">
    <property type="entry name" value="HTH_AraC-typ_CS"/>
</dbReference>
<keyword evidence="4" id="KW-0902">Two-component regulatory system</keyword>
<dbReference type="Gene3D" id="3.40.50.2300">
    <property type="match status" value="1"/>
</dbReference>
<dbReference type="CDD" id="cd17536">
    <property type="entry name" value="REC_YesN-like"/>
    <property type="match status" value="1"/>
</dbReference>
<evidence type="ECO:0000256" key="3">
    <source>
        <dbReference type="ARBA" id="ARBA00022553"/>
    </source>
</evidence>
<dbReference type="Proteomes" id="UP001597262">
    <property type="component" value="Unassembled WGS sequence"/>
</dbReference>
<evidence type="ECO:0000256" key="4">
    <source>
        <dbReference type="ARBA" id="ARBA00023012"/>
    </source>
</evidence>
<dbReference type="InterPro" id="IPR020449">
    <property type="entry name" value="Tscrpt_reg_AraC-type_HTH"/>
</dbReference>
<dbReference type="SUPFAM" id="SSF46689">
    <property type="entry name" value="Homeodomain-like"/>
    <property type="match status" value="2"/>
</dbReference>
<evidence type="ECO:0000256" key="6">
    <source>
        <dbReference type="ARBA" id="ARBA00023125"/>
    </source>
</evidence>
<accession>A0ABW3RSX7</accession>
<comment type="subcellular location">
    <subcellularLocation>
        <location evidence="1">Cytoplasm</location>
    </subcellularLocation>
</comment>
<feature type="domain" description="Response regulatory" evidence="10">
    <location>
        <begin position="26"/>
        <end position="143"/>
    </location>
</feature>